<accession>A0A538SAZ7</accession>
<name>A0A538SAZ7_UNCEI</name>
<organism evidence="1">
    <name type="scientific">Eiseniibacteriota bacterium</name>
    <dbReference type="NCBI Taxonomy" id="2212470"/>
    <lineage>
        <taxon>Bacteria</taxon>
        <taxon>Candidatus Eiseniibacteriota</taxon>
    </lineage>
</organism>
<dbReference type="Proteomes" id="UP000317716">
    <property type="component" value="Unassembled WGS sequence"/>
</dbReference>
<dbReference type="EMBL" id="VBOS01000476">
    <property type="protein sequence ID" value="TMQ48550.1"/>
    <property type="molecule type" value="Genomic_DNA"/>
</dbReference>
<sequence length="406" mass="42428">MAKLPTRPRAPRSRIAALAVLAATLGYGCSEKPAGNLVWKQDLIGIKTALSAVVAFSPQEAIAVGQALPEFALQARPLSLRWTASGWTEIAMPWTRSTALLASALDRDGSVWAVGRIVSSEAEPFDPVPVAYRYTAGTWSLLPLDELGPQAGVAFTGVATSGSGPDLEARAVGDSVGQVGRIFRWAGGHWSPMTTPDPSPGANWTLRSISYSAASRTWYAVGAGPIGGTILVDRGAGWELAAGPATTIEWTSVAFDGRGIPYLAGNRLAGGNAQGDLYLRHLGQWAQVPIARHTAGGFHLQALGFDAEGNGWTVGGREAGGPFFAGTSPKGWVETVVEAEVEAHPEQEQVAGGDLSGVAVYGASVAFTVGSALEVDPEGGQEFQPRIFRLKFRPAGEVDLPTAPPH</sequence>
<comment type="caution">
    <text evidence="1">The sequence shown here is derived from an EMBL/GenBank/DDBJ whole genome shotgun (WGS) entry which is preliminary data.</text>
</comment>
<protein>
    <submittedName>
        <fullName evidence="1">Uncharacterized protein</fullName>
    </submittedName>
</protein>
<evidence type="ECO:0000313" key="1">
    <source>
        <dbReference type="EMBL" id="TMQ48550.1"/>
    </source>
</evidence>
<dbReference type="AlphaFoldDB" id="A0A538SAZ7"/>
<dbReference type="PROSITE" id="PS51257">
    <property type="entry name" value="PROKAR_LIPOPROTEIN"/>
    <property type="match status" value="1"/>
</dbReference>
<reference evidence="1" key="1">
    <citation type="journal article" date="2019" name="Nat. Microbiol.">
        <title>Mediterranean grassland soil C-N compound turnover is dependent on rainfall and depth, and is mediated by genomically divergent microorganisms.</title>
        <authorList>
            <person name="Diamond S."/>
            <person name="Andeer P.F."/>
            <person name="Li Z."/>
            <person name="Crits-Christoph A."/>
            <person name="Burstein D."/>
            <person name="Anantharaman K."/>
            <person name="Lane K.R."/>
            <person name="Thomas B.C."/>
            <person name="Pan C."/>
            <person name="Northen T.R."/>
            <person name="Banfield J.F."/>
        </authorList>
    </citation>
    <scope>NUCLEOTIDE SEQUENCE [LARGE SCALE GENOMIC DNA]</scope>
    <source>
        <strain evidence="1">WS_2</strain>
    </source>
</reference>
<proteinExistence type="predicted"/>
<gene>
    <name evidence="1" type="ORF">E6K72_12990</name>
</gene>